<evidence type="ECO:0000313" key="7">
    <source>
        <dbReference type="Proteomes" id="UP000494040"/>
    </source>
</evidence>
<feature type="region of interest" description="Disordered" evidence="4">
    <location>
        <begin position="725"/>
        <end position="744"/>
    </location>
</feature>
<dbReference type="Proteomes" id="UP000494040">
    <property type="component" value="Unassembled WGS sequence"/>
</dbReference>
<feature type="domain" description="VWFC" evidence="5">
    <location>
        <begin position="217"/>
        <end position="278"/>
    </location>
</feature>
<dbReference type="InterPro" id="IPR052424">
    <property type="entry name" value="Kielin_Chordin-BMP_Reg"/>
</dbReference>
<evidence type="ECO:0000256" key="4">
    <source>
        <dbReference type="SAM" id="MobiDB-lite"/>
    </source>
</evidence>
<evidence type="ECO:0000256" key="2">
    <source>
        <dbReference type="ARBA" id="ARBA00022525"/>
    </source>
</evidence>
<dbReference type="KEGG" id="clec:106664958"/>
<feature type="region of interest" description="Disordered" evidence="4">
    <location>
        <begin position="638"/>
        <end position="662"/>
    </location>
</feature>
<organism evidence="6 7">
    <name type="scientific">Cimex lectularius</name>
    <name type="common">Bed bug</name>
    <name type="synonym">Acanthia lectularia</name>
    <dbReference type="NCBI Taxonomy" id="79782"/>
    <lineage>
        <taxon>Eukaryota</taxon>
        <taxon>Metazoa</taxon>
        <taxon>Ecdysozoa</taxon>
        <taxon>Arthropoda</taxon>
        <taxon>Hexapoda</taxon>
        <taxon>Insecta</taxon>
        <taxon>Pterygota</taxon>
        <taxon>Neoptera</taxon>
        <taxon>Paraneoptera</taxon>
        <taxon>Hemiptera</taxon>
        <taxon>Heteroptera</taxon>
        <taxon>Panheteroptera</taxon>
        <taxon>Cimicomorpha</taxon>
        <taxon>Cimicidae</taxon>
        <taxon>Cimex</taxon>
    </lineage>
</organism>
<evidence type="ECO:0000256" key="1">
    <source>
        <dbReference type="ARBA" id="ARBA00004613"/>
    </source>
</evidence>
<name>A0A8I6TDG1_CIMLE</name>
<keyword evidence="3" id="KW-0732">Signal</keyword>
<feature type="domain" description="VWFC" evidence="5">
    <location>
        <begin position="46"/>
        <end position="109"/>
    </location>
</feature>
<dbReference type="SMART" id="SM00214">
    <property type="entry name" value="VWC"/>
    <property type="match status" value="4"/>
</dbReference>
<evidence type="ECO:0000256" key="3">
    <source>
        <dbReference type="ARBA" id="ARBA00022729"/>
    </source>
</evidence>
<dbReference type="GO" id="GO:0005576">
    <property type="term" value="C:extracellular region"/>
    <property type="evidence" value="ECO:0007669"/>
    <property type="project" value="UniProtKB-SubCell"/>
</dbReference>
<feature type="region of interest" description="Disordered" evidence="4">
    <location>
        <begin position="683"/>
        <end position="709"/>
    </location>
</feature>
<dbReference type="OMA" id="SEPHIPP"/>
<dbReference type="Gene3D" id="2.10.70.10">
    <property type="entry name" value="Complement Module, domain 1"/>
    <property type="match status" value="1"/>
</dbReference>
<keyword evidence="7" id="KW-1185">Reference proteome</keyword>
<feature type="compositionally biased region" description="Polar residues" evidence="4">
    <location>
        <begin position="689"/>
        <end position="704"/>
    </location>
</feature>
<feature type="domain" description="VWFC" evidence="5">
    <location>
        <begin position="136"/>
        <end position="194"/>
    </location>
</feature>
<dbReference type="AlphaFoldDB" id="A0A8I6TDG1"/>
<sequence>MIPEEGFLRERSADQSQIGPDTMYSAVLFVLLAVNTRHLQVIAQGCRSSSGKEVKEGGAVETSDPCLECSCARGKLQCRLKVCPRLPRPPPESCILLQRPNTCCDKLLCPDGTKNNVKARSNLESKLSERTGVSGCIFNGTLYAEGSAMTSSLCEYCYCIKGKQHCVRPQCTLSVPGCSPEYAKHSCCPTKYNCSDASNMTTSTTVSPTSTPSYIGCHVEGVKYPEGERLLKMEKNCENCFCMQGRVRCEPVVCSMPPLSHCRPIISKGHCCPTSYNCSSPEEETESSVTKESQFETTTFVTEENFTTYFPESTTPFVTTTFDDTTMTEVGNDTELRSGGYDDQYVDADATTTEYFLSTTSPSQITTMKLNSSASPTVRAIPAVLEAIINRTLERDGDYDEYDYNEPSLPPSLPNLKIIPFVAADAVVTGDEGSEPFEHDDGKLRTTQGPLFFEVPQNSKFSPPAETEGGFLPRDPMIDGPFYESKFEGPFVGSSNVQSEHTSETNLPLITEPPKLFEEGRCKTKGTTYHHGEVVSEPKACELCVCYFGKVHCQKAKCSDKSQCHKDSCCQCDDGLEEPLKSEVTPPTYIPESLSNLPAITVADVIVTPDPFKDVIRTEPAPDLVHIMKDMIPHFEKPTAVNFSTPRPNATSTTEATTTEKSKDYDYDNISFSSVLELLFNGSPEGSKAETTTQKPSTNSVYDSQDSDSPEFNLVLHADERADHFKNNSIDSPEEKADSNEPSSDFTKGLLKLAGCNIYGRMYRVGKIIAELSNPCLECMCTELGVQCKKLKC</sequence>
<dbReference type="InterPro" id="IPR001007">
    <property type="entry name" value="VWF_dom"/>
</dbReference>
<reference evidence="6" key="1">
    <citation type="submission" date="2022-01" db="UniProtKB">
        <authorList>
            <consortium name="EnsemblMetazoa"/>
        </authorList>
    </citation>
    <scope>IDENTIFICATION</scope>
</reference>
<protein>
    <recommendedName>
        <fullName evidence="5">VWFC domain-containing protein</fullName>
    </recommendedName>
</protein>
<dbReference type="RefSeq" id="XP_014246551.1">
    <property type="nucleotide sequence ID" value="XM_014391065.2"/>
</dbReference>
<proteinExistence type="predicted"/>
<dbReference type="PANTHER" id="PTHR46698:SF3">
    <property type="entry name" value="TENECTIN ISOFORM 1-RELATED"/>
    <property type="match status" value="1"/>
</dbReference>
<dbReference type="Gene3D" id="6.20.200.20">
    <property type="match status" value="2"/>
</dbReference>
<feature type="domain" description="VWFC" evidence="5">
    <location>
        <begin position="522"/>
        <end position="572"/>
    </location>
</feature>
<accession>A0A8I6TDG1</accession>
<dbReference type="OrthoDB" id="10072086at2759"/>
<evidence type="ECO:0000313" key="6">
    <source>
        <dbReference type="EnsemblMetazoa" id="XP_014246551.1"/>
    </source>
</evidence>
<dbReference type="EnsemblMetazoa" id="XM_014391065.2">
    <property type="protein sequence ID" value="XP_014246551.1"/>
    <property type="gene ID" value="LOC106664958"/>
</dbReference>
<evidence type="ECO:0000259" key="5">
    <source>
        <dbReference type="SMART" id="SM00214"/>
    </source>
</evidence>
<dbReference type="PANTHER" id="PTHR46698">
    <property type="entry name" value="CROSSVEINLESS 2"/>
    <property type="match status" value="1"/>
</dbReference>
<comment type="subcellular location">
    <subcellularLocation>
        <location evidence="1">Secreted</location>
    </subcellularLocation>
</comment>
<dbReference type="SUPFAM" id="SSF57603">
    <property type="entry name" value="FnI-like domain"/>
    <property type="match status" value="4"/>
</dbReference>
<dbReference type="GeneID" id="106664958"/>
<keyword evidence="2" id="KW-0964">Secreted</keyword>